<dbReference type="InterPro" id="IPR003226">
    <property type="entry name" value="MYG1_exonuclease"/>
</dbReference>
<gene>
    <name evidence="2" type="ORF">KUF71_006621</name>
</gene>
<comment type="caution">
    <text evidence="2">The sequence shown here is derived from an EMBL/GenBank/DDBJ whole genome shotgun (WGS) entry which is preliminary data.</text>
</comment>
<evidence type="ECO:0000313" key="2">
    <source>
        <dbReference type="EMBL" id="KAK3931603.1"/>
    </source>
</evidence>
<evidence type="ECO:0000256" key="1">
    <source>
        <dbReference type="ARBA" id="ARBA00010105"/>
    </source>
</evidence>
<name>A0AAE1I224_9NEOP</name>
<dbReference type="EMBL" id="JAHWGI010001426">
    <property type="protein sequence ID" value="KAK3931603.1"/>
    <property type="molecule type" value="Genomic_DNA"/>
</dbReference>
<sequence>MEPMLKTARQTLQIGTHDGIFHCDEVLACFMLKQLPKFKNSEIIRSRDNSVLDKCDIVVDVGGKYDASIHRFDHHQRGFEETGSTVVPGKPWNIKLSSAGLVYCHFGREVIHELVPDLSEKDIEPIFNYVYEKFVLEIDAIDNGVPICEGEPRYKISTNLSSRVGYLNPPWNAPPDDPQSTDRFEKAMALVGSEFLDRVLYAAKAWWPARKHVLDAINDRFKVHESGKIMELRTQCPWKEHFFDLTKELDIDSSSINFVLFTDIKGGWRVQGVPESASSFVGKIFLHPAWRGLRDEELSKVAGIDGCVFAHASGFIGGNLTREGALAMAVKSLDQTT</sequence>
<comment type="similarity">
    <text evidence="1">Belongs to the MYG1 family.</text>
</comment>
<accession>A0AAE1I224</accession>
<reference evidence="2" key="2">
    <citation type="journal article" date="2023" name="BMC Genomics">
        <title>Pest status, molecular evolution, and epigenetic factors derived from the genome assembly of Frankliniella fusca, a thysanopteran phytovirus vector.</title>
        <authorList>
            <person name="Catto M.A."/>
            <person name="Labadie P.E."/>
            <person name="Jacobson A.L."/>
            <person name="Kennedy G.G."/>
            <person name="Srinivasan R."/>
            <person name="Hunt B.G."/>
        </authorList>
    </citation>
    <scope>NUCLEOTIDE SEQUENCE</scope>
    <source>
        <strain evidence="2">PL_HMW_Pooled</strain>
    </source>
</reference>
<dbReference type="GO" id="GO:0005634">
    <property type="term" value="C:nucleus"/>
    <property type="evidence" value="ECO:0007669"/>
    <property type="project" value="TreeGrafter"/>
</dbReference>
<protein>
    <submittedName>
        <fullName evidence="2">MYG1 protein C27H6.8</fullName>
    </submittedName>
</protein>
<dbReference type="AlphaFoldDB" id="A0AAE1I224"/>
<dbReference type="Proteomes" id="UP001219518">
    <property type="component" value="Unassembled WGS sequence"/>
</dbReference>
<evidence type="ECO:0000313" key="3">
    <source>
        <dbReference type="Proteomes" id="UP001219518"/>
    </source>
</evidence>
<keyword evidence="3" id="KW-1185">Reference proteome</keyword>
<dbReference type="PANTHER" id="PTHR11215:SF1">
    <property type="entry name" value="MYG1 EXONUCLEASE"/>
    <property type="match status" value="1"/>
</dbReference>
<dbReference type="Pfam" id="PF03690">
    <property type="entry name" value="MYG1_exonuc"/>
    <property type="match status" value="1"/>
</dbReference>
<reference evidence="2" key="1">
    <citation type="submission" date="2021-07" db="EMBL/GenBank/DDBJ databases">
        <authorList>
            <person name="Catto M.A."/>
            <person name="Jacobson A."/>
            <person name="Kennedy G."/>
            <person name="Labadie P."/>
            <person name="Hunt B.G."/>
            <person name="Srinivasan R."/>
        </authorList>
    </citation>
    <scope>NUCLEOTIDE SEQUENCE</scope>
    <source>
        <strain evidence="2">PL_HMW_Pooled</strain>
        <tissue evidence="2">Head</tissue>
    </source>
</reference>
<proteinExistence type="inferred from homology"/>
<organism evidence="2 3">
    <name type="scientific">Frankliniella fusca</name>
    <dbReference type="NCBI Taxonomy" id="407009"/>
    <lineage>
        <taxon>Eukaryota</taxon>
        <taxon>Metazoa</taxon>
        <taxon>Ecdysozoa</taxon>
        <taxon>Arthropoda</taxon>
        <taxon>Hexapoda</taxon>
        <taxon>Insecta</taxon>
        <taxon>Pterygota</taxon>
        <taxon>Neoptera</taxon>
        <taxon>Paraneoptera</taxon>
        <taxon>Thysanoptera</taxon>
        <taxon>Terebrantia</taxon>
        <taxon>Thripoidea</taxon>
        <taxon>Thripidae</taxon>
        <taxon>Frankliniella</taxon>
    </lineage>
</organism>
<dbReference type="PANTHER" id="PTHR11215">
    <property type="entry name" value="METAL DEPENDENT HYDROLASE - RELATED"/>
    <property type="match status" value="1"/>
</dbReference>
<dbReference type="GO" id="GO:0005737">
    <property type="term" value="C:cytoplasm"/>
    <property type="evidence" value="ECO:0007669"/>
    <property type="project" value="TreeGrafter"/>
</dbReference>